<proteinExistence type="predicted"/>
<keyword evidence="2" id="KW-1185">Reference proteome</keyword>
<sequence length="73" mass="8162">MHMNDEFKTSILQHRQALTMGPWSVPQDRAGPMTPALPYGIEDGYAPSLDLKDEHHPGLHTPYVAATYFLLKG</sequence>
<protein>
    <submittedName>
        <fullName evidence="1">Uncharacterized protein</fullName>
    </submittedName>
</protein>
<reference evidence="1 2" key="1">
    <citation type="journal article" date="2023" name="IMA Fungus">
        <title>Comparative genomic study of the Penicillium genus elucidates a diverse pangenome and 15 lateral gene transfer events.</title>
        <authorList>
            <person name="Petersen C."/>
            <person name="Sorensen T."/>
            <person name="Nielsen M.R."/>
            <person name="Sondergaard T.E."/>
            <person name="Sorensen J.L."/>
            <person name="Fitzpatrick D.A."/>
            <person name="Frisvad J.C."/>
            <person name="Nielsen K.L."/>
        </authorList>
    </citation>
    <scope>NUCLEOTIDE SEQUENCE [LARGE SCALE GENOMIC DNA]</scope>
    <source>
        <strain evidence="1 2">IBT 3361</strain>
    </source>
</reference>
<evidence type="ECO:0000313" key="2">
    <source>
        <dbReference type="Proteomes" id="UP001220256"/>
    </source>
</evidence>
<organism evidence="1 2">
    <name type="scientific">Penicillium chrysogenum</name>
    <name type="common">Penicillium notatum</name>
    <dbReference type="NCBI Taxonomy" id="5076"/>
    <lineage>
        <taxon>Eukaryota</taxon>
        <taxon>Fungi</taxon>
        <taxon>Dikarya</taxon>
        <taxon>Ascomycota</taxon>
        <taxon>Pezizomycotina</taxon>
        <taxon>Eurotiomycetes</taxon>
        <taxon>Eurotiomycetidae</taxon>
        <taxon>Eurotiales</taxon>
        <taxon>Aspergillaceae</taxon>
        <taxon>Penicillium</taxon>
        <taxon>Penicillium chrysogenum species complex</taxon>
    </lineage>
</organism>
<dbReference type="EMBL" id="JAPVEB010000003">
    <property type="protein sequence ID" value="KAJ5270321.1"/>
    <property type="molecule type" value="Genomic_DNA"/>
</dbReference>
<evidence type="ECO:0000313" key="1">
    <source>
        <dbReference type="EMBL" id="KAJ5270321.1"/>
    </source>
</evidence>
<dbReference type="Proteomes" id="UP001220256">
    <property type="component" value="Unassembled WGS sequence"/>
</dbReference>
<name>A0ABQ8WK35_PENCH</name>
<gene>
    <name evidence="1" type="ORF">N7505_006079</name>
</gene>
<accession>A0ABQ8WK35</accession>
<comment type="caution">
    <text evidence="1">The sequence shown here is derived from an EMBL/GenBank/DDBJ whole genome shotgun (WGS) entry which is preliminary data.</text>
</comment>